<dbReference type="EMBL" id="JWIT01000001">
    <property type="protein sequence ID" value="KJF75155.1"/>
    <property type="molecule type" value="Genomic_DNA"/>
</dbReference>
<dbReference type="Pfam" id="PF15599">
    <property type="entry name" value="Imm63"/>
    <property type="match status" value="1"/>
</dbReference>
<dbReference type="RefSeq" id="WP_045015173.1">
    <property type="nucleotide sequence ID" value="NZ_CP166104.1"/>
</dbReference>
<keyword evidence="3" id="KW-1185">Reference proteome</keyword>
<protein>
    <recommendedName>
        <fullName evidence="1">Immunity protein 63 domain-containing protein</fullName>
    </recommendedName>
</protein>
<evidence type="ECO:0000313" key="2">
    <source>
        <dbReference type="EMBL" id="KJF75155.1"/>
    </source>
</evidence>
<name>A0ABR5DDK8_9HYPH</name>
<reference evidence="2 3" key="1">
    <citation type="submission" date="2014-12" db="EMBL/GenBank/DDBJ databases">
        <authorList>
            <person name="Kuzmanovic N."/>
            <person name="Pulawska J."/>
            <person name="Obradovic A."/>
        </authorList>
    </citation>
    <scope>NUCLEOTIDE SEQUENCE [LARGE SCALE GENOMIC DNA]</scope>
    <source>
        <strain evidence="2 3">KFB 330</strain>
    </source>
</reference>
<sequence length="136" mass="16316">MEITASDLFKNIEMEYIRYRKNWGENVDRFPLETVQHGTGGYHLEFHDDGKMALVGTDRDMETERRETYSIDELLYWIFQGNANSRAGMYEPSEMKDPRQAWFPKALDEIEKLNPAWRNRLEREQQEILRKHPFSN</sequence>
<comment type="caution">
    <text evidence="2">The sequence shown here is derived from an EMBL/GenBank/DDBJ whole genome shotgun (WGS) entry which is preliminary data.</text>
</comment>
<gene>
    <name evidence="2" type="ORF">RP75_00345</name>
</gene>
<organism evidence="2 3">
    <name type="scientific">Agrobacterium arsenijevicii</name>
    <dbReference type="NCBI Taxonomy" id="1585697"/>
    <lineage>
        <taxon>Bacteria</taxon>
        <taxon>Pseudomonadati</taxon>
        <taxon>Pseudomonadota</taxon>
        <taxon>Alphaproteobacteria</taxon>
        <taxon>Hyphomicrobiales</taxon>
        <taxon>Rhizobiaceae</taxon>
        <taxon>Rhizobium/Agrobacterium group</taxon>
        <taxon>Agrobacterium</taxon>
    </lineage>
</organism>
<accession>A0ABR5DDK8</accession>
<feature type="domain" description="Immunity protein 63" evidence="1">
    <location>
        <begin position="49"/>
        <end position="127"/>
    </location>
</feature>
<dbReference type="Proteomes" id="UP000032564">
    <property type="component" value="Unassembled WGS sequence"/>
</dbReference>
<dbReference type="InterPro" id="IPR028952">
    <property type="entry name" value="Imm63"/>
</dbReference>
<proteinExistence type="predicted"/>
<evidence type="ECO:0000313" key="3">
    <source>
        <dbReference type="Proteomes" id="UP000032564"/>
    </source>
</evidence>
<evidence type="ECO:0000259" key="1">
    <source>
        <dbReference type="Pfam" id="PF15599"/>
    </source>
</evidence>